<dbReference type="AlphaFoldDB" id="A0A6M4GRX5"/>
<keyword evidence="3" id="KW-1185">Reference proteome</keyword>
<evidence type="ECO:0000313" key="2">
    <source>
        <dbReference type="EMBL" id="QJR09083.1"/>
    </source>
</evidence>
<evidence type="ECO:0008006" key="4">
    <source>
        <dbReference type="Google" id="ProtNLM"/>
    </source>
</evidence>
<feature type="transmembrane region" description="Helical" evidence="1">
    <location>
        <begin position="61"/>
        <end position="84"/>
    </location>
</feature>
<dbReference type="EMBL" id="CP053069">
    <property type="protein sequence ID" value="QJR09083.1"/>
    <property type="molecule type" value="Genomic_DNA"/>
</dbReference>
<organism evidence="2 3">
    <name type="scientific">Usitatibacter rugosus</name>
    <dbReference type="NCBI Taxonomy" id="2732067"/>
    <lineage>
        <taxon>Bacteria</taxon>
        <taxon>Pseudomonadati</taxon>
        <taxon>Pseudomonadota</taxon>
        <taxon>Betaproteobacteria</taxon>
        <taxon>Nitrosomonadales</taxon>
        <taxon>Usitatibacteraceae</taxon>
        <taxon>Usitatibacter</taxon>
    </lineage>
</organism>
<reference evidence="2 3" key="1">
    <citation type="submission" date="2020-04" db="EMBL/GenBank/DDBJ databases">
        <title>Usitatibacter rugosus gen. nov., sp. nov. and Usitatibacter palustris sp. nov., novel members of Usitatibacteraceae fam. nov. within the order Nitrosomonadales isolated from soil.</title>
        <authorList>
            <person name="Huber K.J."/>
            <person name="Neumann-Schaal M."/>
            <person name="Geppert A."/>
            <person name="Luckner M."/>
            <person name="Wanner G."/>
            <person name="Overmann J."/>
        </authorList>
    </citation>
    <scope>NUCLEOTIDE SEQUENCE [LARGE SCALE GENOMIC DNA]</scope>
    <source>
        <strain evidence="2 3">0125_3</strain>
    </source>
</reference>
<dbReference type="Proteomes" id="UP000501534">
    <property type="component" value="Chromosome"/>
</dbReference>
<feature type="transmembrane region" description="Helical" evidence="1">
    <location>
        <begin position="153"/>
        <end position="177"/>
    </location>
</feature>
<dbReference type="RefSeq" id="WP_171088783.1">
    <property type="nucleotide sequence ID" value="NZ_CP053069.1"/>
</dbReference>
<dbReference type="InterPro" id="IPR003425">
    <property type="entry name" value="CCB3/YggT"/>
</dbReference>
<protein>
    <recommendedName>
        <fullName evidence="4">YggT family protein</fullName>
    </recommendedName>
</protein>
<keyword evidence="1" id="KW-1133">Transmembrane helix</keyword>
<feature type="transmembrane region" description="Helical" evidence="1">
    <location>
        <begin position="6"/>
        <end position="26"/>
    </location>
</feature>
<keyword evidence="1" id="KW-0472">Membrane</keyword>
<dbReference type="GO" id="GO:0016020">
    <property type="term" value="C:membrane"/>
    <property type="evidence" value="ECO:0007669"/>
    <property type="project" value="InterPro"/>
</dbReference>
<evidence type="ECO:0000256" key="1">
    <source>
        <dbReference type="SAM" id="Phobius"/>
    </source>
</evidence>
<proteinExistence type="predicted"/>
<accession>A0A6M4GRX5</accession>
<name>A0A6M4GRX5_9PROT</name>
<gene>
    <name evidence="2" type="ORF">DSM104443_00119</name>
</gene>
<keyword evidence="1" id="KW-0812">Transmembrane</keyword>
<dbReference type="KEGG" id="uru:DSM104443_00119"/>
<dbReference type="Pfam" id="PF02325">
    <property type="entry name" value="CCB3_YggT"/>
    <property type="match status" value="2"/>
</dbReference>
<sequence length="197" mass="22228">MLIPAIKFVVETLFNLFILSALLRFWMQVLRAPARNPIAQFTMALTDFAVKPLRRIVPGLFGLDLASLIVAWLAEFVLLVILLLLDDLPLAQYPAALTPVFLWAFVKLVRLSVYIVLGAVFIQAILSWVNPYHPVMPFFDALTRPFLKPFRKMVPLIGGVDITPILVLILGQLILMIPVTWLEEACRVTTLRMLAGY</sequence>
<evidence type="ECO:0000313" key="3">
    <source>
        <dbReference type="Proteomes" id="UP000501534"/>
    </source>
</evidence>